<proteinExistence type="predicted"/>
<dbReference type="VEuPathDB" id="FungiDB:PC110_g17301"/>
<dbReference type="Proteomes" id="UP000760860">
    <property type="component" value="Unassembled WGS sequence"/>
</dbReference>
<organism evidence="2 3">
    <name type="scientific">Phytophthora cactorum</name>
    <dbReference type="NCBI Taxonomy" id="29920"/>
    <lineage>
        <taxon>Eukaryota</taxon>
        <taxon>Sar</taxon>
        <taxon>Stramenopiles</taxon>
        <taxon>Oomycota</taxon>
        <taxon>Peronosporomycetes</taxon>
        <taxon>Peronosporales</taxon>
        <taxon>Peronosporaceae</taxon>
        <taxon>Phytophthora</taxon>
    </lineage>
</organism>
<accession>A0A8T1HKM6</accession>
<protein>
    <submittedName>
        <fullName evidence="2">Uncharacterized protein</fullName>
    </submittedName>
</protein>
<evidence type="ECO:0000256" key="1">
    <source>
        <dbReference type="SAM" id="MobiDB-lite"/>
    </source>
</evidence>
<gene>
    <name evidence="2" type="ORF">PC129_g16203</name>
</gene>
<evidence type="ECO:0000313" key="2">
    <source>
        <dbReference type="EMBL" id="KAG3212843.1"/>
    </source>
</evidence>
<name>A0A8T1HKM6_9STRA</name>
<dbReference type="AlphaFoldDB" id="A0A8T1HKM6"/>
<reference evidence="2" key="1">
    <citation type="submission" date="2018-05" db="EMBL/GenBank/DDBJ databases">
        <title>Effector identification in a new, highly contiguous assembly of the strawberry crown rot pathogen Phytophthora cactorum.</title>
        <authorList>
            <person name="Armitage A.D."/>
            <person name="Nellist C.F."/>
            <person name="Bates H."/>
            <person name="Vickerstaff R.J."/>
            <person name="Harrison R.J."/>
        </authorList>
    </citation>
    <scope>NUCLEOTIDE SEQUENCE</scope>
    <source>
        <strain evidence="2">P421</strain>
    </source>
</reference>
<feature type="region of interest" description="Disordered" evidence="1">
    <location>
        <begin position="115"/>
        <end position="142"/>
    </location>
</feature>
<dbReference type="EMBL" id="RCMV01000793">
    <property type="protein sequence ID" value="KAG3212843.1"/>
    <property type="molecule type" value="Genomic_DNA"/>
</dbReference>
<comment type="caution">
    <text evidence="2">The sequence shown here is derived from an EMBL/GenBank/DDBJ whole genome shotgun (WGS) entry which is preliminary data.</text>
</comment>
<sequence length="165" mass="18018">MDARQVDTTRKENGATMISSALGIATTQAEIGTTRRVDLRARKTTGISRTVETDRAIAHRTAHVRLEVLLDTQLNTAANAASSANKSMKWVRVEADPSWDREVVDESVELPAAATSSLAPFDHGGDDADLGSSEQCLSSQETRFNDDRTSLVGDTTRRLWIDQCQ</sequence>
<evidence type="ECO:0000313" key="3">
    <source>
        <dbReference type="Proteomes" id="UP000760860"/>
    </source>
</evidence>
<feature type="compositionally biased region" description="Polar residues" evidence="1">
    <location>
        <begin position="132"/>
        <end position="142"/>
    </location>
</feature>